<keyword evidence="4" id="KW-0812">Transmembrane</keyword>
<feature type="domain" description="Guanylate cyclase" evidence="12">
    <location>
        <begin position="813"/>
        <end position="947"/>
    </location>
</feature>
<dbReference type="EC" id="4.6.1.2" evidence="3"/>
<keyword evidence="8" id="KW-0325">Glycoprotein</keyword>
<dbReference type="InterPro" id="IPR029787">
    <property type="entry name" value="Nucleotide_cyclase"/>
</dbReference>
<keyword evidence="7" id="KW-0472">Membrane</keyword>
<evidence type="ECO:0000256" key="7">
    <source>
        <dbReference type="ARBA" id="ARBA00023136"/>
    </source>
</evidence>
<keyword evidence="13" id="KW-0675">Receptor</keyword>
<evidence type="ECO:0000259" key="12">
    <source>
        <dbReference type="PROSITE" id="PS50125"/>
    </source>
</evidence>
<organism evidence="13 14">
    <name type="scientific">Hypsibius exemplaris</name>
    <name type="common">Freshwater tardigrade</name>
    <dbReference type="NCBI Taxonomy" id="2072580"/>
    <lineage>
        <taxon>Eukaryota</taxon>
        <taxon>Metazoa</taxon>
        <taxon>Ecdysozoa</taxon>
        <taxon>Tardigrada</taxon>
        <taxon>Eutardigrada</taxon>
        <taxon>Parachela</taxon>
        <taxon>Hypsibioidea</taxon>
        <taxon>Hypsibiidae</taxon>
        <taxon>Hypsibius</taxon>
    </lineage>
</organism>
<sequence>MDVVNENVLPDSIKFSFVYKDGGKVCAPKSATIGRLMELTAAGVKCNLYLGPGCSEAVLDLYQAAEHENVVIMGIPGAHTSSRSGLPRSNFPNLIRTTYTFVDLGKAVTKFMDLFHYSHVTIITNTESYFYQEMGDNFRSQYRNQRQNLRKITTFTDFTHDQMPPTWTPSMLYAQLLTEANRTSRVILLFANASVVRDIMVVASTIGMANGEHVYMCVELFKSKIWGEFTWQRSDIHDREAHRAFQSLLVISMAEVIGPQMDEFSRILRHNALRDYNYTFGPFERVDPVTMAYVEALFLFGNAVRVTSGAGMNFTDTQVLLAAMRNVTIKSALQNDITIAAIGDRVILYEIKSFDLSSYNAHSVFRMDFVRNQFIWLATLQWPNSAGVNVKELPPDMPVCGYSGLECVQVEKSTTLIVAATVIPILLLAFSATAVAVVYRKLRKDQNPFWWRYHTKDLEFPDQARRSTTMGSSYTVTTKNTAMNNRLLTIAPWKAAVLQGNIVAASPLTAEAFRVSEGLIADLKLLRYMRHQNLHRLIGLCIDDRSWITHIVAELCSKGCLQDVLENVSFKMDWSFKFSFLKDIAQGLGHLHVSAIHSHGFLTSINCLIDGRFVVKIGDCGLTKLHSPSERDPVSDSPDRDYYVLLWRAPELLRVVMSEKGTQQIILRSAPFTHANTEERSNRETHELLIEIVKGVIPPVRPPVSRSVCSVELYDLMERCWSEFPLDRPNMPRVIESIRKISGLSGDNVIDILLNRMEDYSHDLEGQIAEKNLLLHDEKQRLDEITNQFLPRSVAMKLAKGQTDTPQVCPSVTVYNAKLNASFRKLTSSSDAIRTMTVLNEVLGMMDHCVDRHDAAWRPLVSPGNYMIACGLPDDHTESKNHSMEIAKIAVEISEQFVLMPVTKQDKEVVSIQAGIHSGPCVAGIFGFRPPRYCLFGDCVLLTAKFRHLAEPSKIVMSETTRSLLVKEDKDGLPFQITLRGPVDETNPMTTYWLAAKWHDRNGHA</sequence>
<dbReference type="CDD" id="cd06352">
    <property type="entry name" value="PBP1_NPR_GC-like"/>
    <property type="match status" value="1"/>
</dbReference>
<dbReference type="GO" id="GO:0005886">
    <property type="term" value="C:plasma membrane"/>
    <property type="evidence" value="ECO:0007669"/>
    <property type="project" value="TreeGrafter"/>
</dbReference>
<evidence type="ECO:0000256" key="9">
    <source>
        <dbReference type="ARBA" id="ARBA00023239"/>
    </source>
</evidence>
<evidence type="ECO:0000256" key="4">
    <source>
        <dbReference type="ARBA" id="ARBA00022692"/>
    </source>
</evidence>
<evidence type="ECO:0000313" key="13">
    <source>
        <dbReference type="EMBL" id="OQV20222.1"/>
    </source>
</evidence>
<evidence type="ECO:0000256" key="6">
    <source>
        <dbReference type="ARBA" id="ARBA00022989"/>
    </source>
</evidence>
<dbReference type="InterPro" id="IPR001054">
    <property type="entry name" value="A/G_cyclase"/>
</dbReference>
<evidence type="ECO:0000256" key="3">
    <source>
        <dbReference type="ARBA" id="ARBA00012202"/>
    </source>
</evidence>
<proteinExistence type="predicted"/>
<dbReference type="GO" id="GO:0004383">
    <property type="term" value="F:guanylate cyclase activity"/>
    <property type="evidence" value="ECO:0007669"/>
    <property type="project" value="UniProtKB-EC"/>
</dbReference>
<dbReference type="SUPFAM" id="SSF56112">
    <property type="entry name" value="Protein kinase-like (PK-like)"/>
    <property type="match status" value="1"/>
</dbReference>
<dbReference type="Pfam" id="PF01094">
    <property type="entry name" value="ANF_receptor"/>
    <property type="match status" value="1"/>
</dbReference>
<dbReference type="InterPro" id="IPR001828">
    <property type="entry name" value="ANF_lig-bd_rcpt"/>
</dbReference>
<dbReference type="PANTHER" id="PTHR11920">
    <property type="entry name" value="GUANYLYL CYCLASE"/>
    <property type="match status" value="1"/>
</dbReference>
<dbReference type="GO" id="GO:0035556">
    <property type="term" value="P:intracellular signal transduction"/>
    <property type="evidence" value="ECO:0007669"/>
    <property type="project" value="InterPro"/>
</dbReference>
<dbReference type="InterPro" id="IPR000719">
    <property type="entry name" value="Prot_kinase_dom"/>
</dbReference>
<dbReference type="Pfam" id="PF00211">
    <property type="entry name" value="Guanylate_cyc"/>
    <property type="match status" value="1"/>
</dbReference>
<keyword evidence="9" id="KW-0456">Lyase</keyword>
<dbReference type="SUPFAM" id="SSF53822">
    <property type="entry name" value="Periplasmic binding protein-like I"/>
    <property type="match status" value="1"/>
</dbReference>
<keyword evidence="10" id="KW-0141">cGMP biosynthesis</keyword>
<gene>
    <name evidence="13" type="ORF">BV898_05778</name>
</gene>
<dbReference type="Gene3D" id="3.40.50.2300">
    <property type="match status" value="1"/>
</dbReference>
<comment type="subcellular location">
    <subcellularLocation>
        <location evidence="2">Membrane</location>
        <topology evidence="2">Single-pass membrane protein</topology>
    </subcellularLocation>
</comment>
<dbReference type="SMART" id="SM00044">
    <property type="entry name" value="CYCc"/>
    <property type="match status" value="1"/>
</dbReference>
<dbReference type="InterPro" id="IPR050401">
    <property type="entry name" value="Cyclic_nucleotide_synthase"/>
</dbReference>
<dbReference type="InterPro" id="IPR028082">
    <property type="entry name" value="Peripla_BP_I"/>
</dbReference>
<keyword evidence="6" id="KW-1133">Transmembrane helix</keyword>
<dbReference type="OrthoDB" id="6226411at2759"/>
<feature type="domain" description="Protein kinase" evidence="11">
    <location>
        <begin position="464"/>
        <end position="741"/>
    </location>
</feature>
<comment type="catalytic activity">
    <reaction evidence="1">
        <text>GTP = 3',5'-cyclic GMP + diphosphate</text>
        <dbReference type="Rhea" id="RHEA:13665"/>
        <dbReference type="ChEBI" id="CHEBI:33019"/>
        <dbReference type="ChEBI" id="CHEBI:37565"/>
        <dbReference type="ChEBI" id="CHEBI:57746"/>
        <dbReference type="EC" id="4.6.1.2"/>
    </reaction>
</comment>
<name>A0A1W0WYL5_HYPEX</name>
<dbReference type="GO" id="GO:0004672">
    <property type="term" value="F:protein kinase activity"/>
    <property type="evidence" value="ECO:0007669"/>
    <property type="project" value="InterPro"/>
</dbReference>
<protein>
    <recommendedName>
        <fullName evidence="3">guanylate cyclase</fullName>
        <ecNumber evidence="3">4.6.1.2</ecNumber>
    </recommendedName>
</protein>
<evidence type="ECO:0000313" key="14">
    <source>
        <dbReference type="Proteomes" id="UP000192578"/>
    </source>
</evidence>
<comment type="caution">
    <text evidence="13">The sequence shown here is derived from an EMBL/GenBank/DDBJ whole genome shotgun (WGS) entry which is preliminary data.</text>
</comment>
<dbReference type="Proteomes" id="UP000192578">
    <property type="component" value="Unassembled WGS sequence"/>
</dbReference>
<dbReference type="Gene3D" id="1.10.510.10">
    <property type="entry name" value="Transferase(Phosphotransferase) domain 1"/>
    <property type="match status" value="1"/>
</dbReference>
<dbReference type="GO" id="GO:0005524">
    <property type="term" value="F:ATP binding"/>
    <property type="evidence" value="ECO:0007669"/>
    <property type="project" value="InterPro"/>
</dbReference>
<dbReference type="CDD" id="cd07302">
    <property type="entry name" value="CHD"/>
    <property type="match status" value="1"/>
</dbReference>
<evidence type="ECO:0000256" key="8">
    <source>
        <dbReference type="ARBA" id="ARBA00023180"/>
    </source>
</evidence>
<dbReference type="InterPro" id="IPR011009">
    <property type="entry name" value="Kinase-like_dom_sf"/>
</dbReference>
<dbReference type="PROSITE" id="PS50125">
    <property type="entry name" value="GUANYLATE_CYCLASE_2"/>
    <property type="match status" value="1"/>
</dbReference>
<dbReference type="InterPro" id="IPR001245">
    <property type="entry name" value="Ser-Thr/Tyr_kinase_cat_dom"/>
</dbReference>
<dbReference type="PROSITE" id="PS50011">
    <property type="entry name" value="PROTEIN_KINASE_DOM"/>
    <property type="match status" value="1"/>
</dbReference>
<dbReference type="GO" id="GO:0007168">
    <property type="term" value="P:receptor guanylyl cyclase signaling pathway"/>
    <property type="evidence" value="ECO:0007669"/>
    <property type="project" value="TreeGrafter"/>
</dbReference>
<dbReference type="SUPFAM" id="SSF55073">
    <property type="entry name" value="Nucleotide cyclase"/>
    <property type="match status" value="1"/>
</dbReference>
<evidence type="ECO:0000256" key="1">
    <source>
        <dbReference type="ARBA" id="ARBA00001436"/>
    </source>
</evidence>
<evidence type="ECO:0000256" key="5">
    <source>
        <dbReference type="ARBA" id="ARBA00022741"/>
    </source>
</evidence>
<evidence type="ECO:0000256" key="10">
    <source>
        <dbReference type="ARBA" id="ARBA00023293"/>
    </source>
</evidence>
<dbReference type="Gene3D" id="3.30.70.1230">
    <property type="entry name" value="Nucleotide cyclase"/>
    <property type="match status" value="1"/>
</dbReference>
<dbReference type="GO" id="GO:0004016">
    <property type="term" value="F:adenylate cyclase activity"/>
    <property type="evidence" value="ECO:0007669"/>
    <property type="project" value="TreeGrafter"/>
</dbReference>
<evidence type="ECO:0000259" key="11">
    <source>
        <dbReference type="PROSITE" id="PS50011"/>
    </source>
</evidence>
<accession>A0A1W0WYL5</accession>
<dbReference type="Pfam" id="PF07714">
    <property type="entry name" value="PK_Tyr_Ser-Thr"/>
    <property type="match status" value="1"/>
</dbReference>
<evidence type="ECO:0000256" key="2">
    <source>
        <dbReference type="ARBA" id="ARBA00004167"/>
    </source>
</evidence>
<dbReference type="GO" id="GO:0001653">
    <property type="term" value="F:peptide receptor activity"/>
    <property type="evidence" value="ECO:0007669"/>
    <property type="project" value="TreeGrafter"/>
</dbReference>
<keyword evidence="5" id="KW-0547">Nucleotide-binding</keyword>
<keyword evidence="14" id="KW-1185">Reference proteome</keyword>
<reference evidence="14" key="1">
    <citation type="submission" date="2017-01" db="EMBL/GenBank/DDBJ databases">
        <title>Comparative genomics of anhydrobiosis in the tardigrade Hypsibius dujardini.</title>
        <authorList>
            <person name="Yoshida Y."/>
            <person name="Koutsovoulos G."/>
            <person name="Laetsch D."/>
            <person name="Stevens L."/>
            <person name="Kumar S."/>
            <person name="Horikawa D."/>
            <person name="Ishino K."/>
            <person name="Komine S."/>
            <person name="Tomita M."/>
            <person name="Blaxter M."/>
            <person name="Arakawa K."/>
        </authorList>
    </citation>
    <scope>NUCLEOTIDE SEQUENCE [LARGE SCALE GENOMIC DNA]</scope>
    <source>
        <strain evidence="14">Z151</strain>
    </source>
</reference>
<dbReference type="EMBL" id="MTYJ01000032">
    <property type="protein sequence ID" value="OQV20222.1"/>
    <property type="molecule type" value="Genomic_DNA"/>
</dbReference>
<dbReference type="AlphaFoldDB" id="A0A1W0WYL5"/>
<dbReference type="PANTHER" id="PTHR11920:SF494">
    <property type="entry name" value="ATRIAL NATRIURETIC PEPTIDE RECEPTOR 2"/>
    <property type="match status" value="1"/>
</dbReference>